<keyword evidence="2" id="KW-1185">Reference proteome</keyword>
<dbReference type="AlphaFoldDB" id="A0ABD1AM93"/>
<name>A0ABD1AM93_CARAN</name>
<accession>A0ABD1AM93</accession>
<dbReference type="Proteomes" id="UP001558713">
    <property type="component" value="Unassembled WGS sequence"/>
</dbReference>
<dbReference type="EMBL" id="JBANAX010000463">
    <property type="protein sequence ID" value="KAL1207902.1"/>
    <property type="molecule type" value="Genomic_DNA"/>
</dbReference>
<protein>
    <submittedName>
        <fullName evidence="1">Ferredoxin-4</fullName>
    </submittedName>
</protein>
<evidence type="ECO:0000313" key="1">
    <source>
        <dbReference type="EMBL" id="KAL1207902.1"/>
    </source>
</evidence>
<evidence type="ECO:0000313" key="2">
    <source>
        <dbReference type="Proteomes" id="UP001558713"/>
    </source>
</evidence>
<organism evidence="1 2">
    <name type="scientific">Cardamine amara subsp. amara</name>
    <dbReference type="NCBI Taxonomy" id="228776"/>
    <lineage>
        <taxon>Eukaryota</taxon>
        <taxon>Viridiplantae</taxon>
        <taxon>Streptophyta</taxon>
        <taxon>Embryophyta</taxon>
        <taxon>Tracheophyta</taxon>
        <taxon>Spermatophyta</taxon>
        <taxon>Magnoliopsida</taxon>
        <taxon>eudicotyledons</taxon>
        <taxon>Gunneridae</taxon>
        <taxon>Pentapetalae</taxon>
        <taxon>rosids</taxon>
        <taxon>malvids</taxon>
        <taxon>Brassicales</taxon>
        <taxon>Brassicaceae</taxon>
        <taxon>Cardamineae</taxon>
        <taxon>Cardamine</taxon>
    </lineage>
</organism>
<proteinExistence type="predicted"/>
<gene>
    <name evidence="1" type="ORF">V5N11_029600</name>
</gene>
<sequence length="67" mass="7242">MLSLRSGSQKTYGLSSSRGNYVKVSAKSSRRVKLISPEGEEHEIEGNEDSCILESAEKAGTRTAILV</sequence>
<reference evidence="1 2" key="1">
    <citation type="submission" date="2024-04" db="EMBL/GenBank/DDBJ databases">
        <title>Genome assembly C_amara_ONT_v2.</title>
        <authorList>
            <person name="Yant L."/>
            <person name="Moore C."/>
            <person name="Slenker M."/>
        </authorList>
    </citation>
    <scope>NUCLEOTIDE SEQUENCE [LARGE SCALE GENOMIC DNA]</scope>
    <source>
        <tissue evidence="1">Leaf</tissue>
    </source>
</reference>
<comment type="caution">
    <text evidence="1">The sequence shown here is derived from an EMBL/GenBank/DDBJ whole genome shotgun (WGS) entry which is preliminary data.</text>
</comment>